<protein>
    <submittedName>
        <fullName evidence="1">Uncharacterized protein</fullName>
    </submittedName>
</protein>
<evidence type="ECO:0000313" key="1">
    <source>
        <dbReference type="EMBL" id="OUC47614.1"/>
    </source>
</evidence>
<name>A0A1Y3ER43_9BILA</name>
<gene>
    <name evidence="1" type="ORF">D917_06808</name>
</gene>
<evidence type="ECO:0000313" key="2">
    <source>
        <dbReference type="Proteomes" id="UP000243006"/>
    </source>
</evidence>
<organism evidence="1 2">
    <name type="scientific">Trichinella nativa</name>
    <dbReference type="NCBI Taxonomy" id="6335"/>
    <lineage>
        <taxon>Eukaryota</taxon>
        <taxon>Metazoa</taxon>
        <taxon>Ecdysozoa</taxon>
        <taxon>Nematoda</taxon>
        <taxon>Enoplea</taxon>
        <taxon>Dorylaimia</taxon>
        <taxon>Trichinellida</taxon>
        <taxon>Trichinellidae</taxon>
        <taxon>Trichinella</taxon>
    </lineage>
</organism>
<reference evidence="1 2" key="1">
    <citation type="submission" date="2015-04" db="EMBL/GenBank/DDBJ databases">
        <title>Draft genome of the roundworm Trichinella nativa.</title>
        <authorList>
            <person name="Mitreva M."/>
        </authorList>
    </citation>
    <scope>NUCLEOTIDE SEQUENCE [LARGE SCALE GENOMIC DNA]</scope>
    <source>
        <strain evidence="1 2">ISS45</strain>
    </source>
</reference>
<dbReference type="EMBL" id="LVZM01004007">
    <property type="protein sequence ID" value="OUC47614.1"/>
    <property type="molecule type" value="Genomic_DNA"/>
</dbReference>
<dbReference type="AlphaFoldDB" id="A0A1Y3ER43"/>
<dbReference type="Proteomes" id="UP000243006">
    <property type="component" value="Unassembled WGS sequence"/>
</dbReference>
<sequence>HFNRSSCLINRIVTIKMNHSFTNSSFSNAYTTQEILSDLIKTETECYTRRFMNEANW</sequence>
<feature type="non-terminal residue" evidence="1">
    <location>
        <position position="1"/>
    </location>
</feature>
<proteinExistence type="predicted"/>
<comment type="caution">
    <text evidence="1">The sequence shown here is derived from an EMBL/GenBank/DDBJ whole genome shotgun (WGS) entry which is preliminary data.</text>
</comment>
<accession>A0A1Y3ER43</accession>